<dbReference type="InterPro" id="IPR010693">
    <property type="entry name" value="Divergent_4Fe-4S_mono-cluster"/>
</dbReference>
<evidence type="ECO:0008006" key="9">
    <source>
        <dbReference type="Google" id="ProtNLM"/>
    </source>
</evidence>
<dbReference type="GO" id="GO:0046872">
    <property type="term" value="F:metal ion binding"/>
    <property type="evidence" value="ECO:0007669"/>
    <property type="project" value="UniProtKB-KW"/>
</dbReference>
<name>H0E1H1_9ACTN</name>
<evidence type="ECO:0000259" key="5">
    <source>
        <dbReference type="Pfam" id="PF06902"/>
    </source>
</evidence>
<dbReference type="Gene3D" id="3.40.5.90">
    <property type="entry name" value="CDGSH iron-sulfur domain, mitoNEET-type"/>
    <property type="match status" value="1"/>
</dbReference>
<evidence type="ECO:0000313" key="8">
    <source>
        <dbReference type="Proteomes" id="UP000005143"/>
    </source>
</evidence>
<dbReference type="InterPro" id="IPR018967">
    <property type="entry name" value="FeS-contain_CDGSH-typ"/>
</dbReference>
<dbReference type="EMBL" id="AGUD01000022">
    <property type="protein sequence ID" value="EHN12456.1"/>
    <property type="molecule type" value="Genomic_DNA"/>
</dbReference>
<dbReference type="Pfam" id="PF06902">
    <property type="entry name" value="Fer4_19"/>
    <property type="match status" value="1"/>
</dbReference>
<dbReference type="InterPro" id="IPR042216">
    <property type="entry name" value="MitoNEET_CISD"/>
</dbReference>
<evidence type="ECO:0000313" key="7">
    <source>
        <dbReference type="EMBL" id="EHN12456.1"/>
    </source>
</evidence>
<sequence length="132" mass="14193">MTVKRYVRDDATVTFDGARCLHAARCVKGLPAVFDTARRPWIQPENAAIDELATIIARCPSGALHLERADGAAEQPDHPTTVRRHGETIVLRGELAIELPDGSSLSEVRATLCGCGHTANAPFCDAACSKRD</sequence>
<protein>
    <recommendedName>
        <fullName evidence="9">Divergent 4Fe-4S mono-cluster domain-containing protein</fullName>
    </recommendedName>
</protein>
<reference evidence="7 8" key="1">
    <citation type="journal article" date="2013" name="Biodegradation">
        <title>Quantitative proteomic analysis of ibuprofen-degrading Patulibacter sp. strain I11.</title>
        <authorList>
            <person name="Almeida B."/>
            <person name="Kjeldal H."/>
            <person name="Lolas I."/>
            <person name="Knudsen A.D."/>
            <person name="Carvalho G."/>
            <person name="Nielsen K.L."/>
            <person name="Barreto Crespo M.T."/>
            <person name="Stensballe A."/>
            <person name="Nielsen J.L."/>
        </authorList>
    </citation>
    <scope>NUCLEOTIDE SEQUENCE [LARGE SCALE GENOMIC DNA]</scope>
    <source>
        <strain evidence="7 8">I11</strain>
    </source>
</reference>
<dbReference type="Pfam" id="PF09360">
    <property type="entry name" value="zf-CDGSH"/>
    <property type="match status" value="1"/>
</dbReference>
<evidence type="ECO:0000256" key="3">
    <source>
        <dbReference type="ARBA" id="ARBA00023004"/>
    </source>
</evidence>
<feature type="domain" description="Iron-binding zinc finger CDGSH type" evidence="6">
    <location>
        <begin position="89"/>
        <end position="126"/>
    </location>
</feature>
<keyword evidence="3" id="KW-0408">Iron</keyword>
<comment type="caution">
    <text evidence="7">The sequence shown here is derived from an EMBL/GenBank/DDBJ whole genome shotgun (WGS) entry which is preliminary data.</text>
</comment>
<evidence type="ECO:0000256" key="1">
    <source>
        <dbReference type="ARBA" id="ARBA00022714"/>
    </source>
</evidence>
<evidence type="ECO:0000256" key="4">
    <source>
        <dbReference type="ARBA" id="ARBA00023014"/>
    </source>
</evidence>
<keyword evidence="1" id="KW-0001">2Fe-2S</keyword>
<keyword evidence="2" id="KW-0479">Metal-binding</keyword>
<feature type="domain" description="Divergent 4Fe-4S mono-cluster" evidence="5">
    <location>
        <begin position="9"/>
        <end position="66"/>
    </location>
</feature>
<dbReference type="AlphaFoldDB" id="H0E1H1"/>
<evidence type="ECO:0000259" key="6">
    <source>
        <dbReference type="Pfam" id="PF09360"/>
    </source>
</evidence>
<evidence type="ECO:0000256" key="2">
    <source>
        <dbReference type="ARBA" id="ARBA00022723"/>
    </source>
</evidence>
<keyword evidence="4" id="KW-0411">Iron-sulfur</keyword>
<accession>H0E1H1</accession>
<dbReference type="RefSeq" id="WP_007570792.1">
    <property type="nucleotide sequence ID" value="NZ_AGUD01000022.1"/>
</dbReference>
<proteinExistence type="predicted"/>
<dbReference type="GO" id="GO:0005737">
    <property type="term" value="C:cytoplasm"/>
    <property type="evidence" value="ECO:0007669"/>
    <property type="project" value="UniProtKB-ARBA"/>
</dbReference>
<organism evidence="7 8">
    <name type="scientific">Patulibacter medicamentivorans</name>
    <dbReference type="NCBI Taxonomy" id="1097667"/>
    <lineage>
        <taxon>Bacteria</taxon>
        <taxon>Bacillati</taxon>
        <taxon>Actinomycetota</taxon>
        <taxon>Thermoleophilia</taxon>
        <taxon>Solirubrobacterales</taxon>
        <taxon>Patulibacteraceae</taxon>
        <taxon>Patulibacter</taxon>
    </lineage>
</organism>
<gene>
    <name evidence="7" type="ORF">PAI11_06330</name>
</gene>
<keyword evidence="8" id="KW-1185">Reference proteome</keyword>
<dbReference type="Proteomes" id="UP000005143">
    <property type="component" value="Unassembled WGS sequence"/>
</dbReference>
<dbReference type="GO" id="GO:0051537">
    <property type="term" value="F:2 iron, 2 sulfur cluster binding"/>
    <property type="evidence" value="ECO:0007669"/>
    <property type="project" value="UniProtKB-KW"/>
</dbReference>